<accession>A0ABP1ECM2</accession>
<keyword evidence="3" id="KW-1185">Reference proteome</keyword>
<dbReference type="Gene3D" id="2.130.10.10">
    <property type="entry name" value="YVTN repeat-like/Quinoprotein amine dehydrogenase"/>
    <property type="match status" value="1"/>
</dbReference>
<dbReference type="InterPro" id="IPR015943">
    <property type="entry name" value="WD40/YVTN_repeat-like_dom_sf"/>
</dbReference>
<dbReference type="EMBL" id="OZ037952">
    <property type="protein sequence ID" value="CAL1716604.1"/>
    <property type="molecule type" value="Genomic_DNA"/>
</dbReference>
<dbReference type="Proteomes" id="UP001497453">
    <property type="component" value="Chromosome 9"/>
</dbReference>
<dbReference type="InterPro" id="IPR036322">
    <property type="entry name" value="WD40_repeat_dom_sf"/>
</dbReference>
<evidence type="ECO:0000313" key="2">
    <source>
        <dbReference type="EMBL" id="CAL1716604.1"/>
    </source>
</evidence>
<sequence length="261" mass="28778">MQIHDVAITPDCARMLCVGSLVASEEGLQPDKSRSEKQIVVYNLYTRRSESRAPVLRDARNISLTKAGTMALVSYDDMAPPQLWEMQYLISHSPTRIRRLILCHTYVPKGAVDFAGPSSFGGNEDPLVIAVGKNNEIHIWDRDSAFLIHYVRPQSEENEISCIAWNHGYDSLMFATGSQGGMVKVWTVPDPSSAKAPVGNIPEYSYSTHPSRPPSLRTPNSPIHRQEQGGHGPEDISTEVQVASQALSLIGSVMSDESDFQ</sequence>
<feature type="compositionally biased region" description="Basic and acidic residues" evidence="1">
    <location>
        <begin position="224"/>
        <end position="234"/>
    </location>
</feature>
<evidence type="ECO:0000313" key="3">
    <source>
        <dbReference type="Proteomes" id="UP001497453"/>
    </source>
</evidence>
<gene>
    <name evidence="2" type="ORF">GFSPODELE1_LOCUS10829</name>
</gene>
<name>A0ABP1ECM2_9APHY</name>
<evidence type="ECO:0000256" key="1">
    <source>
        <dbReference type="SAM" id="MobiDB-lite"/>
    </source>
</evidence>
<protein>
    <submittedName>
        <fullName evidence="2">Uncharacterized protein</fullName>
    </submittedName>
</protein>
<proteinExistence type="predicted"/>
<organism evidence="2 3">
    <name type="scientific">Somion occarium</name>
    <dbReference type="NCBI Taxonomy" id="3059160"/>
    <lineage>
        <taxon>Eukaryota</taxon>
        <taxon>Fungi</taxon>
        <taxon>Dikarya</taxon>
        <taxon>Basidiomycota</taxon>
        <taxon>Agaricomycotina</taxon>
        <taxon>Agaricomycetes</taxon>
        <taxon>Polyporales</taxon>
        <taxon>Cerrenaceae</taxon>
        <taxon>Somion</taxon>
    </lineage>
</organism>
<reference evidence="3" key="1">
    <citation type="submission" date="2024-04" db="EMBL/GenBank/DDBJ databases">
        <authorList>
            <person name="Shaw F."/>
            <person name="Minotto A."/>
        </authorList>
    </citation>
    <scope>NUCLEOTIDE SEQUENCE [LARGE SCALE GENOMIC DNA]</scope>
</reference>
<dbReference type="SUPFAM" id="SSF50978">
    <property type="entry name" value="WD40 repeat-like"/>
    <property type="match status" value="1"/>
</dbReference>
<feature type="region of interest" description="Disordered" evidence="1">
    <location>
        <begin position="199"/>
        <end position="240"/>
    </location>
</feature>